<protein>
    <submittedName>
        <fullName evidence="1">Uncharacterized protein</fullName>
    </submittedName>
</protein>
<evidence type="ECO:0000313" key="1">
    <source>
        <dbReference type="EMBL" id="KYF83218.1"/>
    </source>
</evidence>
<evidence type="ECO:0000313" key="2">
    <source>
        <dbReference type="Proteomes" id="UP000075635"/>
    </source>
</evidence>
<dbReference type="EMBL" id="JEMB01002140">
    <property type="protein sequence ID" value="KYF83218.1"/>
    <property type="molecule type" value="Genomic_DNA"/>
</dbReference>
<dbReference type="Proteomes" id="UP000075635">
    <property type="component" value="Unassembled WGS sequence"/>
</dbReference>
<name>A0A150RTX8_SORCE</name>
<accession>A0A150RTX8</accession>
<comment type="caution">
    <text evidence="1">The sequence shown here is derived from an EMBL/GenBank/DDBJ whole genome shotgun (WGS) entry which is preliminary data.</text>
</comment>
<proteinExistence type="predicted"/>
<gene>
    <name evidence="1" type="ORF">BE17_37345</name>
</gene>
<organism evidence="1 2">
    <name type="scientific">Sorangium cellulosum</name>
    <name type="common">Polyangium cellulosum</name>
    <dbReference type="NCBI Taxonomy" id="56"/>
    <lineage>
        <taxon>Bacteria</taxon>
        <taxon>Pseudomonadati</taxon>
        <taxon>Myxococcota</taxon>
        <taxon>Polyangia</taxon>
        <taxon>Polyangiales</taxon>
        <taxon>Polyangiaceae</taxon>
        <taxon>Sorangium</taxon>
    </lineage>
</organism>
<dbReference type="AlphaFoldDB" id="A0A150RTX8"/>
<sequence>MDDGYGVRRCYSRAHLIEQVNNQGELRETALGLMFLEPVPQRTTRDVFHRDEAPTGPTSAITDSNDILVLQPC</sequence>
<reference evidence="1 2" key="1">
    <citation type="submission" date="2014-02" db="EMBL/GenBank/DDBJ databases">
        <title>The small core and large imbalanced accessory genome model reveals a collaborative survival strategy of Sorangium cellulosum strains in nature.</title>
        <authorList>
            <person name="Han K."/>
            <person name="Peng R."/>
            <person name="Blom J."/>
            <person name="Li Y.-Z."/>
        </authorList>
    </citation>
    <scope>NUCLEOTIDE SEQUENCE [LARGE SCALE GENOMIC DNA]</scope>
    <source>
        <strain evidence="1 2">So0011-07</strain>
    </source>
</reference>